<reference evidence="1 2" key="1">
    <citation type="submission" date="2018-06" db="EMBL/GenBank/DDBJ databases">
        <title>Comparative genomics reveals the genomic features of Rhizophagus irregularis, R. cerebriforme, R. diaphanum and Gigaspora rosea, and their symbiotic lifestyle signature.</title>
        <authorList>
            <person name="Morin E."/>
            <person name="San Clemente H."/>
            <person name="Chen E.C.H."/>
            <person name="De La Providencia I."/>
            <person name="Hainaut M."/>
            <person name="Kuo A."/>
            <person name="Kohler A."/>
            <person name="Murat C."/>
            <person name="Tang N."/>
            <person name="Roy S."/>
            <person name="Loubradou J."/>
            <person name="Henrissat B."/>
            <person name="Grigoriev I.V."/>
            <person name="Corradi N."/>
            <person name="Roux C."/>
            <person name="Martin F.M."/>
        </authorList>
    </citation>
    <scope>NUCLEOTIDE SEQUENCE [LARGE SCALE GENOMIC DNA]</scope>
    <source>
        <strain evidence="1 2">DAOM 227022</strain>
    </source>
</reference>
<dbReference type="OrthoDB" id="2448891at2759"/>
<organism evidence="1 2">
    <name type="scientific">Glomus cerebriforme</name>
    <dbReference type="NCBI Taxonomy" id="658196"/>
    <lineage>
        <taxon>Eukaryota</taxon>
        <taxon>Fungi</taxon>
        <taxon>Fungi incertae sedis</taxon>
        <taxon>Mucoromycota</taxon>
        <taxon>Glomeromycotina</taxon>
        <taxon>Glomeromycetes</taxon>
        <taxon>Glomerales</taxon>
        <taxon>Glomeraceae</taxon>
        <taxon>Glomus</taxon>
    </lineage>
</organism>
<proteinExistence type="predicted"/>
<dbReference type="STRING" id="658196.A0A397SCA3"/>
<keyword evidence="2" id="KW-1185">Reference proteome</keyword>
<sequence>MSWLLKNSKNDEFNDLKEYVTVEDDYIYIHLDVDSSFTNVTYHFATNELASRLIDEYERKTSNNICNFIVCGHDFPETASFRGYFFKDYSHKKLYKDSSFKVQYLKENDNIVITEKNIIERKNNFYAILEDIREDCYNRPKSKSNISVDSFVYEDDNALDLYQITILTNHGIKHIPKMIWYCSAAQWAEQSFLIIF</sequence>
<comment type="caution">
    <text evidence="1">The sequence shown here is derived from an EMBL/GenBank/DDBJ whole genome shotgun (WGS) entry which is preliminary data.</text>
</comment>
<evidence type="ECO:0000313" key="2">
    <source>
        <dbReference type="Proteomes" id="UP000265703"/>
    </source>
</evidence>
<name>A0A397SCA3_9GLOM</name>
<dbReference type="Proteomes" id="UP000265703">
    <property type="component" value="Unassembled WGS sequence"/>
</dbReference>
<dbReference type="AlphaFoldDB" id="A0A397SCA3"/>
<dbReference type="EMBL" id="QKYT01000596">
    <property type="protein sequence ID" value="RIA83132.1"/>
    <property type="molecule type" value="Genomic_DNA"/>
</dbReference>
<gene>
    <name evidence="1" type="ORF">C1645_861334</name>
</gene>
<evidence type="ECO:0000313" key="1">
    <source>
        <dbReference type="EMBL" id="RIA83132.1"/>
    </source>
</evidence>
<accession>A0A397SCA3</accession>
<protein>
    <submittedName>
        <fullName evidence="1">Uncharacterized protein</fullName>
    </submittedName>
</protein>